<dbReference type="Pfam" id="PF17769">
    <property type="entry name" value="PurK_C"/>
    <property type="match status" value="1"/>
</dbReference>
<dbReference type="GO" id="GO:0006189">
    <property type="term" value="P:'de novo' IMP biosynthetic process"/>
    <property type="evidence" value="ECO:0007669"/>
    <property type="project" value="UniProtKB-UniRule"/>
</dbReference>
<dbReference type="NCBIfam" id="NF004676">
    <property type="entry name" value="PRK06019.1-2"/>
    <property type="match status" value="1"/>
</dbReference>
<evidence type="ECO:0000256" key="1">
    <source>
        <dbReference type="ARBA" id="ARBA00022598"/>
    </source>
</evidence>
<dbReference type="Pfam" id="PF22660">
    <property type="entry name" value="RS_preATP-grasp-like"/>
    <property type="match status" value="1"/>
</dbReference>
<dbReference type="NCBIfam" id="NF004675">
    <property type="entry name" value="PRK06019.1-1"/>
    <property type="match status" value="1"/>
</dbReference>
<feature type="binding site" evidence="5">
    <location>
        <position position="221"/>
    </location>
    <ligand>
        <name>ATP</name>
        <dbReference type="ChEBI" id="CHEBI:30616"/>
    </ligand>
</feature>
<dbReference type="GO" id="GO:0004638">
    <property type="term" value="F:phosphoribosylaminoimidazole carboxylase activity"/>
    <property type="evidence" value="ECO:0007669"/>
    <property type="project" value="InterPro"/>
</dbReference>
<comment type="similarity">
    <text evidence="5 6">Belongs to the PurK/PurT family.</text>
</comment>
<dbReference type="InterPro" id="IPR040686">
    <property type="entry name" value="PurK_C"/>
</dbReference>
<evidence type="ECO:0000313" key="8">
    <source>
        <dbReference type="EMBL" id="KLN62138.1"/>
    </source>
</evidence>
<proteinExistence type="inferred from homology"/>
<feature type="binding site" evidence="5">
    <location>
        <position position="111"/>
    </location>
    <ligand>
        <name>ATP</name>
        <dbReference type="ChEBI" id="CHEBI:30616"/>
    </ligand>
</feature>
<keyword evidence="2 5" id="KW-0547">Nucleotide-binding</keyword>
<gene>
    <name evidence="5 6" type="primary">purK</name>
    <name evidence="8" type="ORF">WH96_00955</name>
</gene>
<dbReference type="GO" id="GO:0034028">
    <property type="term" value="F:5-(carboxyamino)imidazole ribonucleotide synthase activity"/>
    <property type="evidence" value="ECO:0007669"/>
    <property type="project" value="UniProtKB-UniRule"/>
</dbReference>
<dbReference type="PATRIC" id="fig|1489064.4.peg.1108"/>
<dbReference type="PANTHER" id="PTHR11609">
    <property type="entry name" value="PURINE BIOSYNTHESIS PROTEIN 6/7, PUR6/7"/>
    <property type="match status" value="1"/>
</dbReference>
<dbReference type="STRING" id="1489064.WH96_00955"/>
<feature type="binding site" evidence="5">
    <location>
        <begin position="275"/>
        <end position="276"/>
    </location>
    <ligand>
        <name>ATP</name>
        <dbReference type="ChEBI" id="CHEBI:30616"/>
    </ligand>
</feature>
<dbReference type="GO" id="GO:0005524">
    <property type="term" value="F:ATP binding"/>
    <property type="evidence" value="ECO:0007669"/>
    <property type="project" value="UniProtKB-UniRule"/>
</dbReference>
<dbReference type="SUPFAM" id="SSF56059">
    <property type="entry name" value="Glutathione synthetase ATP-binding domain-like"/>
    <property type="match status" value="1"/>
</dbReference>
<evidence type="ECO:0000256" key="5">
    <source>
        <dbReference type="HAMAP-Rule" id="MF_01928"/>
    </source>
</evidence>
<feature type="domain" description="ATP-grasp" evidence="7">
    <location>
        <begin position="115"/>
        <end position="305"/>
    </location>
</feature>
<dbReference type="SUPFAM" id="SSF51246">
    <property type="entry name" value="Rudiment single hybrid motif"/>
    <property type="match status" value="1"/>
</dbReference>
<dbReference type="PROSITE" id="PS50975">
    <property type="entry name" value="ATP_GRASP"/>
    <property type="match status" value="1"/>
</dbReference>
<protein>
    <recommendedName>
        <fullName evidence="5 6">N5-carboxyaminoimidazole ribonucleotide synthase</fullName>
        <shortName evidence="5 6">N5-CAIR synthase</shortName>
        <ecNumber evidence="5 6">6.3.4.18</ecNumber>
    </recommendedName>
    <alternativeName>
        <fullName evidence="5 6">5-(carboxyamino)imidazole ribonucleotide synthetase</fullName>
    </alternativeName>
</protein>
<dbReference type="NCBIfam" id="NF004679">
    <property type="entry name" value="PRK06019.1-5"/>
    <property type="match status" value="1"/>
</dbReference>
<organism evidence="8 9">
    <name type="scientific">Kiloniella spongiae</name>
    <dbReference type="NCBI Taxonomy" id="1489064"/>
    <lineage>
        <taxon>Bacteria</taxon>
        <taxon>Pseudomonadati</taxon>
        <taxon>Pseudomonadota</taxon>
        <taxon>Alphaproteobacteria</taxon>
        <taxon>Rhodospirillales</taxon>
        <taxon>Kiloniellaceae</taxon>
        <taxon>Kiloniella</taxon>
    </lineage>
</organism>
<dbReference type="Gene3D" id="3.40.50.20">
    <property type="match status" value="1"/>
</dbReference>
<dbReference type="InterPro" id="IPR005875">
    <property type="entry name" value="PurK"/>
</dbReference>
<dbReference type="EC" id="6.3.4.18" evidence="5 6"/>
<dbReference type="InterPro" id="IPR016185">
    <property type="entry name" value="PreATP-grasp_dom_sf"/>
</dbReference>
<dbReference type="UniPathway" id="UPA00074">
    <property type="reaction ID" value="UER00942"/>
</dbReference>
<dbReference type="RefSeq" id="WP_047762265.1">
    <property type="nucleotide sequence ID" value="NZ_LAQL01000002.1"/>
</dbReference>
<feature type="binding site" evidence="5">
    <location>
        <begin position="190"/>
        <end position="193"/>
    </location>
    <ligand>
        <name>ATP</name>
        <dbReference type="ChEBI" id="CHEBI:30616"/>
    </ligand>
</feature>
<dbReference type="EMBL" id="LAQL01000002">
    <property type="protein sequence ID" value="KLN62138.1"/>
    <property type="molecule type" value="Genomic_DNA"/>
</dbReference>
<comment type="pathway">
    <text evidence="5 6">Purine metabolism; IMP biosynthesis via de novo pathway; 5-amino-1-(5-phospho-D-ribosyl)imidazole-4-carboxylate from 5-amino-1-(5-phospho-D-ribosyl)imidazole (N5-CAIR route): step 1/2.</text>
</comment>
<dbReference type="HAMAP" id="MF_01928">
    <property type="entry name" value="PurK"/>
    <property type="match status" value="1"/>
</dbReference>
<dbReference type="GO" id="GO:0005829">
    <property type="term" value="C:cytosol"/>
    <property type="evidence" value="ECO:0007669"/>
    <property type="project" value="TreeGrafter"/>
</dbReference>
<dbReference type="Proteomes" id="UP000035444">
    <property type="component" value="Unassembled WGS sequence"/>
</dbReference>
<dbReference type="Pfam" id="PF02222">
    <property type="entry name" value="ATP-grasp"/>
    <property type="match status" value="1"/>
</dbReference>
<comment type="subunit">
    <text evidence="5 6">Homodimer.</text>
</comment>
<keyword evidence="3 5" id="KW-0658">Purine biosynthesis</keyword>
<dbReference type="InterPro" id="IPR011761">
    <property type="entry name" value="ATP-grasp"/>
</dbReference>
<evidence type="ECO:0000259" key="7">
    <source>
        <dbReference type="PROSITE" id="PS50975"/>
    </source>
</evidence>
<dbReference type="AlphaFoldDB" id="A0A0H2MIC4"/>
<comment type="caution">
    <text evidence="8">The sequence shown here is derived from an EMBL/GenBank/DDBJ whole genome shotgun (WGS) entry which is preliminary data.</text>
</comment>
<dbReference type="InterPro" id="IPR003135">
    <property type="entry name" value="ATP-grasp_carboxylate-amine"/>
</dbReference>
<keyword evidence="1 5" id="KW-0436">Ligase</keyword>
<dbReference type="InterPro" id="IPR013815">
    <property type="entry name" value="ATP_grasp_subdomain_1"/>
</dbReference>
<comment type="catalytic activity">
    <reaction evidence="5 6">
        <text>5-amino-1-(5-phospho-beta-D-ribosyl)imidazole + hydrogencarbonate + ATP = 5-carboxyamino-1-(5-phospho-D-ribosyl)imidazole + ADP + phosphate + 2 H(+)</text>
        <dbReference type="Rhea" id="RHEA:19317"/>
        <dbReference type="ChEBI" id="CHEBI:15378"/>
        <dbReference type="ChEBI" id="CHEBI:17544"/>
        <dbReference type="ChEBI" id="CHEBI:30616"/>
        <dbReference type="ChEBI" id="CHEBI:43474"/>
        <dbReference type="ChEBI" id="CHEBI:58730"/>
        <dbReference type="ChEBI" id="CHEBI:137981"/>
        <dbReference type="ChEBI" id="CHEBI:456216"/>
        <dbReference type="EC" id="6.3.4.18"/>
    </reaction>
</comment>
<dbReference type="FunFam" id="3.30.470.20:FF:000029">
    <property type="entry name" value="N5-carboxyaminoimidazole ribonucleotide synthase"/>
    <property type="match status" value="1"/>
</dbReference>
<sequence>MSKSLSAPLAPGSIIGILGGGQLGRMAASAAAELGYHCHIYCPDADSPASEVSKYATTAAYDDEKALAAFAEHVDVVTYEFENVPAKTAAFLIDRIPVNPGPNVLHICQNRLREKDFCNSINVPTTRYMEVTSPKSLDRVVRDMGRPCILKTTEMGYDGKGQIFIAADTNLTDAWNAVAPNLDQAELVVEALVDFRMEISVIVARSIQGDCQAYIPVENRHKNHILDQTIVPARISQKISDRAEALARHMAEEMELVGMMAVEMFVTTDDEILINEMAPRPHNSGHWSMDACVTSQFEQFIRSVAGLNLGSVFRHSDAVMTNLLGDDVEKWEEILSDPASKLHLYGKDAAKPGRKMGHFTRIIPRN</sequence>
<dbReference type="FunFam" id="3.40.50.20:FF:000016">
    <property type="entry name" value="N5-carboxyaminoimidazole ribonucleotide synthase"/>
    <property type="match status" value="1"/>
</dbReference>
<feature type="binding site" evidence="5">
    <location>
        <begin position="156"/>
        <end position="162"/>
    </location>
    <ligand>
        <name>ATP</name>
        <dbReference type="ChEBI" id="CHEBI:30616"/>
    </ligand>
</feature>
<accession>A0A0H2MIC4</accession>
<dbReference type="InterPro" id="IPR011054">
    <property type="entry name" value="Rudment_hybrid_motif"/>
</dbReference>
<dbReference type="Gene3D" id="3.30.470.20">
    <property type="entry name" value="ATP-grasp fold, B domain"/>
    <property type="match status" value="1"/>
</dbReference>
<keyword evidence="8" id="KW-0456">Lyase</keyword>
<dbReference type="GO" id="GO:0046872">
    <property type="term" value="F:metal ion binding"/>
    <property type="evidence" value="ECO:0007669"/>
    <property type="project" value="InterPro"/>
</dbReference>
<comment type="function">
    <text evidence="6">Catalyzes the ATP-dependent conversion of 5-aminoimidazole ribonucleotide (AIR) and HCO(3)- to N5-carboxyaminoimidazole ribonucleotide (N5-CAIR).</text>
</comment>
<comment type="function">
    <text evidence="5">Catalyzes the ATP-dependent conversion of 5-aminoimidazole ribonucleotide (AIR) and HCO(3)(-) to N5-carboxyaminoimidazole ribonucleotide (N5-CAIR).</text>
</comment>
<keyword evidence="9" id="KW-1185">Reference proteome</keyword>
<dbReference type="Gene3D" id="3.30.1490.20">
    <property type="entry name" value="ATP-grasp fold, A domain"/>
    <property type="match status" value="1"/>
</dbReference>
<feature type="binding site" evidence="5">
    <location>
        <position position="151"/>
    </location>
    <ligand>
        <name>ATP</name>
        <dbReference type="ChEBI" id="CHEBI:30616"/>
    </ligand>
</feature>
<evidence type="ECO:0000256" key="6">
    <source>
        <dbReference type="RuleBase" id="RU361200"/>
    </source>
</evidence>
<dbReference type="InterPro" id="IPR054350">
    <property type="entry name" value="PurT/PurK_preATP-grasp"/>
</dbReference>
<feature type="binding site" evidence="5">
    <location>
        <position position="198"/>
    </location>
    <ligand>
        <name>ATP</name>
        <dbReference type="ChEBI" id="CHEBI:30616"/>
    </ligand>
</feature>
<reference evidence="8 9" key="1">
    <citation type="submission" date="2015-03" db="EMBL/GenBank/DDBJ databases">
        <title>Genome Sequence of Kiloniella spongiae MEBiC09566, isolated from a marine sponge.</title>
        <authorList>
            <person name="Shao Z."/>
            <person name="Wang L."/>
            <person name="Li X."/>
        </authorList>
    </citation>
    <scope>NUCLEOTIDE SEQUENCE [LARGE SCALE GENOMIC DNA]</scope>
    <source>
        <strain evidence="8 9">MEBiC09566</strain>
    </source>
</reference>
<evidence type="ECO:0000256" key="4">
    <source>
        <dbReference type="ARBA" id="ARBA00022840"/>
    </source>
</evidence>
<evidence type="ECO:0000256" key="2">
    <source>
        <dbReference type="ARBA" id="ARBA00022741"/>
    </source>
</evidence>
<dbReference type="NCBIfam" id="TIGR01161">
    <property type="entry name" value="purK"/>
    <property type="match status" value="1"/>
</dbReference>
<dbReference type="SUPFAM" id="SSF52440">
    <property type="entry name" value="PreATP-grasp domain"/>
    <property type="match status" value="1"/>
</dbReference>
<dbReference type="OrthoDB" id="9804625at2"/>
<evidence type="ECO:0000256" key="3">
    <source>
        <dbReference type="ARBA" id="ARBA00022755"/>
    </source>
</evidence>
<name>A0A0H2MIC4_9PROT</name>
<evidence type="ECO:0000313" key="9">
    <source>
        <dbReference type="Proteomes" id="UP000035444"/>
    </source>
</evidence>
<dbReference type="PANTHER" id="PTHR11609:SF5">
    <property type="entry name" value="PHOSPHORIBOSYLAMINOIMIDAZOLE CARBOXYLASE"/>
    <property type="match status" value="1"/>
</dbReference>
<keyword evidence="4 5" id="KW-0067">ATP-binding</keyword>